<keyword evidence="5" id="KW-0227">DNA damage</keyword>
<dbReference type="CDD" id="cd04476">
    <property type="entry name" value="RPA1_DBD_C"/>
    <property type="match status" value="1"/>
</dbReference>
<comment type="caution">
    <text evidence="17">The sequence shown here is derived from an EMBL/GenBank/DDBJ whole genome shotgun (WGS) entry which is preliminary data.</text>
</comment>
<evidence type="ECO:0000256" key="13">
    <source>
        <dbReference type="SAM" id="MobiDB-lite"/>
    </source>
</evidence>
<protein>
    <recommendedName>
        <fullName evidence="12">Replication protein A subunit</fullName>
    </recommendedName>
</protein>
<evidence type="ECO:0000313" key="17">
    <source>
        <dbReference type="EMBL" id="GMN46210.1"/>
    </source>
</evidence>
<feature type="region of interest" description="Disordered" evidence="13">
    <location>
        <begin position="1"/>
        <end position="20"/>
    </location>
</feature>
<feature type="compositionally biased region" description="Polar residues" evidence="13">
    <location>
        <begin position="1"/>
        <end position="14"/>
    </location>
</feature>
<dbReference type="GO" id="GO:0051321">
    <property type="term" value="P:meiotic cell cycle"/>
    <property type="evidence" value="ECO:0007669"/>
    <property type="project" value="TreeGrafter"/>
</dbReference>
<feature type="region of interest" description="Disordered" evidence="13">
    <location>
        <begin position="25"/>
        <end position="69"/>
    </location>
</feature>
<evidence type="ECO:0000256" key="1">
    <source>
        <dbReference type="ARBA" id="ARBA00004123"/>
    </source>
</evidence>
<dbReference type="InterPro" id="IPR031657">
    <property type="entry name" value="REPA_OB_2"/>
</dbReference>
<evidence type="ECO:0000256" key="11">
    <source>
        <dbReference type="ARBA" id="ARBA00023242"/>
    </source>
</evidence>
<dbReference type="GO" id="GO:0007004">
    <property type="term" value="P:telomere maintenance via telomerase"/>
    <property type="evidence" value="ECO:0007669"/>
    <property type="project" value="TreeGrafter"/>
</dbReference>
<evidence type="ECO:0000259" key="16">
    <source>
        <dbReference type="Pfam" id="PF16900"/>
    </source>
</evidence>
<proteinExistence type="inferred from homology"/>
<keyword evidence="11 12" id="KW-0539">Nucleus</keyword>
<dbReference type="FunFam" id="2.40.50.140:FF:000064">
    <property type="entry name" value="Replication protein A subunit"/>
    <property type="match status" value="1"/>
</dbReference>
<dbReference type="GO" id="GO:0000724">
    <property type="term" value="P:double-strand break repair via homologous recombination"/>
    <property type="evidence" value="ECO:0007669"/>
    <property type="project" value="TreeGrafter"/>
</dbReference>
<keyword evidence="8 12" id="KW-0238">DNA-binding</keyword>
<evidence type="ECO:0000256" key="6">
    <source>
        <dbReference type="ARBA" id="ARBA00022771"/>
    </source>
</evidence>
<dbReference type="CDD" id="cd04475">
    <property type="entry name" value="RPA1_DBD_B"/>
    <property type="match status" value="1"/>
</dbReference>
<dbReference type="InterPro" id="IPR004591">
    <property type="entry name" value="Rfa1"/>
</dbReference>
<keyword evidence="4 12" id="KW-0479">Metal-binding</keyword>
<dbReference type="GO" id="GO:0006260">
    <property type="term" value="P:DNA replication"/>
    <property type="evidence" value="ECO:0007669"/>
    <property type="project" value="UniProtKB-KW"/>
</dbReference>
<evidence type="ECO:0000256" key="2">
    <source>
        <dbReference type="ARBA" id="ARBA00005690"/>
    </source>
</evidence>
<dbReference type="SUPFAM" id="SSF50249">
    <property type="entry name" value="Nucleic acid-binding proteins"/>
    <property type="match status" value="3"/>
</dbReference>
<evidence type="ECO:0000256" key="3">
    <source>
        <dbReference type="ARBA" id="ARBA00022705"/>
    </source>
</evidence>
<dbReference type="PANTHER" id="PTHR23273:SF4">
    <property type="entry name" value="REPLICATION PROTEIN A OB DOMAIN-CONTAINING PROTEIN"/>
    <property type="match status" value="1"/>
</dbReference>
<comment type="similarity">
    <text evidence="2 12">Belongs to the replication factor A protein 1 family.</text>
</comment>
<dbReference type="Gramene" id="FCD_00027020-RA">
    <property type="protein sequence ID" value="FCD_00027020-RA:cds"/>
    <property type="gene ID" value="FCD_00027020"/>
</dbReference>
<keyword evidence="3 12" id="KW-0235">DNA replication</keyword>
<dbReference type="Pfam" id="PF08646">
    <property type="entry name" value="Rep_fac-A_C"/>
    <property type="match status" value="1"/>
</dbReference>
<dbReference type="PANTHER" id="PTHR23273">
    <property type="entry name" value="REPLICATION FACTOR A 1, RFA1"/>
    <property type="match status" value="1"/>
</dbReference>
<keyword evidence="9" id="KW-0233">DNA recombination</keyword>
<dbReference type="FunFam" id="2.40.50.140:FF:000090">
    <property type="entry name" value="Replication protein A subunit"/>
    <property type="match status" value="1"/>
</dbReference>
<sequence>MTPAFANSPSSGSVIGNPKSVGGYTPSVDAANEAAHGSSQLEPVGGSYNYEEHGNPAPASGSCGNQNSRIREAVPPVNSCCRIPQPAYKQHPPMYTNGGPVGEKECPERIIAITALDPHKGGWTIKARVTAKGELRHFINRRGEGKVFSFDLLDSAGGEIRATCFNTEVDQFYNQIEVGKIYMISGGSLKAANKTFNHLHNDHEIVLASTSVIQPCLEDDNSIPRQQFHFCPISDVKGMENNAVIDLFGVVSSISLAGPIMTKKGTETPKRTLQLKDMSGHSVELTLWGSFCNEEGQRLQNMCDSGVLPVLAVKSGRINDFNGKSVGTISSSQLLIEPDFPEARRLKEWFEKEGKNTWSVSISSKTGSVGRADIRKTISQIKDEKLGTSEKPDWITVCATVSNIKADKFWYTACPIKIGDRPGHKVTEIGDKKWRCDRCDKVVEECDYCYVLQLQIQDHTGLTWVTAFQEGGEQIMGVSAKSLFDLKYKQHDDEKFAEIFQKARYAKFMFKLKVKQETYNEERRVKSTVVKANKVNYASETRFILDLMQKLKGEDSGSA</sequence>
<comment type="subunit">
    <text evidence="12">Heterotrimer of RPA1, RPA2 and RPA3 (canonical replication protein A complex).</text>
</comment>
<accession>A0AA88D6H9</accession>
<dbReference type="FunFam" id="2.40.50.140:FF:000041">
    <property type="entry name" value="Replication protein A subunit"/>
    <property type="match status" value="1"/>
</dbReference>
<name>A0AA88D6H9_FICCA</name>
<gene>
    <name evidence="17" type="ORF">TIFTF001_015395</name>
</gene>
<reference evidence="17" key="1">
    <citation type="submission" date="2023-07" db="EMBL/GenBank/DDBJ databases">
        <title>draft genome sequence of fig (Ficus carica).</title>
        <authorList>
            <person name="Takahashi T."/>
            <person name="Nishimura K."/>
        </authorList>
    </citation>
    <scope>NUCLEOTIDE SEQUENCE</scope>
</reference>
<dbReference type="CDD" id="cd04474">
    <property type="entry name" value="RPA1_DBD_A"/>
    <property type="match status" value="1"/>
</dbReference>
<evidence type="ECO:0000256" key="9">
    <source>
        <dbReference type="ARBA" id="ARBA00023172"/>
    </source>
</evidence>
<dbReference type="InterPro" id="IPR004365">
    <property type="entry name" value="NA-bd_OB_tRNA"/>
</dbReference>
<keyword evidence="10" id="KW-0234">DNA repair</keyword>
<evidence type="ECO:0000259" key="15">
    <source>
        <dbReference type="Pfam" id="PF08646"/>
    </source>
</evidence>
<dbReference type="GO" id="GO:0043047">
    <property type="term" value="F:single-stranded telomeric DNA binding"/>
    <property type="evidence" value="ECO:0007669"/>
    <property type="project" value="TreeGrafter"/>
</dbReference>
<feature type="domain" description="Replication factor A C-terminal" evidence="15">
    <location>
        <begin position="394"/>
        <end position="542"/>
    </location>
</feature>
<dbReference type="Pfam" id="PF01336">
    <property type="entry name" value="tRNA_anti-codon"/>
    <property type="match status" value="1"/>
</dbReference>
<comment type="function">
    <text evidence="12">Component of the replication protein A complex (RPA) required for DNA recombination, repair and replication. The activity of RPA is mediated by single-stranded DNA binding and protein interactions. Probably involved in repair of double-strand DNA breaks (DSBs) induced by genotoxic stresses.</text>
</comment>
<dbReference type="InterPro" id="IPR013955">
    <property type="entry name" value="Rep_factor-A_C"/>
</dbReference>
<dbReference type="EMBL" id="BTGU01000022">
    <property type="protein sequence ID" value="GMN46210.1"/>
    <property type="molecule type" value="Genomic_DNA"/>
</dbReference>
<dbReference type="NCBIfam" id="TIGR00617">
    <property type="entry name" value="rpa1"/>
    <property type="match status" value="1"/>
</dbReference>
<dbReference type="GO" id="GO:0006289">
    <property type="term" value="P:nucleotide-excision repair"/>
    <property type="evidence" value="ECO:0007669"/>
    <property type="project" value="TreeGrafter"/>
</dbReference>
<evidence type="ECO:0000256" key="5">
    <source>
        <dbReference type="ARBA" id="ARBA00022763"/>
    </source>
</evidence>
<dbReference type="InterPro" id="IPR012340">
    <property type="entry name" value="NA-bd_OB-fold"/>
</dbReference>
<dbReference type="AlphaFoldDB" id="A0AA88D6H9"/>
<evidence type="ECO:0000256" key="12">
    <source>
        <dbReference type="RuleBase" id="RU364130"/>
    </source>
</evidence>
<evidence type="ECO:0000313" key="18">
    <source>
        <dbReference type="Proteomes" id="UP001187192"/>
    </source>
</evidence>
<keyword evidence="6 12" id="KW-0863">Zinc-finger</keyword>
<feature type="domain" description="OB" evidence="14">
    <location>
        <begin position="123"/>
        <end position="195"/>
    </location>
</feature>
<keyword evidence="18" id="KW-1185">Reference proteome</keyword>
<organism evidence="17 18">
    <name type="scientific">Ficus carica</name>
    <name type="common">Common fig</name>
    <dbReference type="NCBI Taxonomy" id="3494"/>
    <lineage>
        <taxon>Eukaryota</taxon>
        <taxon>Viridiplantae</taxon>
        <taxon>Streptophyta</taxon>
        <taxon>Embryophyta</taxon>
        <taxon>Tracheophyta</taxon>
        <taxon>Spermatophyta</taxon>
        <taxon>Magnoliopsida</taxon>
        <taxon>eudicotyledons</taxon>
        <taxon>Gunneridae</taxon>
        <taxon>Pentapetalae</taxon>
        <taxon>rosids</taxon>
        <taxon>fabids</taxon>
        <taxon>Rosales</taxon>
        <taxon>Moraceae</taxon>
        <taxon>Ficeae</taxon>
        <taxon>Ficus</taxon>
    </lineage>
</organism>
<dbReference type="GO" id="GO:0005662">
    <property type="term" value="C:DNA replication factor A complex"/>
    <property type="evidence" value="ECO:0007669"/>
    <property type="project" value="TreeGrafter"/>
</dbReference>
<evidence type="ECO:0000259" key="14">
    <source>
        <dbReference type="Pfam" id="PF01336"/>
    </source>
</evidence>
<dbReference type="Pfam" id="PF16900">
    <property type="entry name" value="REPA_OB_2"/>
    <property type="match status" value="1"/>
</dbReference>
<dbReference type="Gene3D" id="2.40.50.140">
    <property type="entry name" value="Nucleic acid-binding proteins"/>
    <property type="match status" value="3"/>
</dbReference>
<feature type="domain" description="Replication protein A OB" evidence="16">
    <location>
        <begin position="233"/>
        <end position="336"/>
    </location>
</feature>
<dbReference type="GO" id="GO:0008270">
    <property type="term" value="F:zinc ion binding"/>
    <property type="evidence" value="ECO:0007669"/>
    <property type="project" value="UniProtKB-KW"/>
</dbReference>
<evidence type="ECO:0000256" key="4">
    <source>
        <dbReference type="ARBA" id="ARBA00022723"/>
    </source>
</evidence>
<comment type="subcellular location">
    <subcellularLocation>
        <location evidence="1 12">Nucleus</location>
    </subcellularLocation>
</comment>
<evidence type="ECO:0000256" key="7">
    <source>
        <dbReference type="ARBA" id="ARBA00022833"/>
    </source>
</evidence>
<evidence type="ECO:0000256" key="8">
    <source>
        <dbReference type="ARBA" id="ARBA00023125"/>
    </source>
</evidence>
<dbReference type="Proteomes" id="UP001187192">
    <property type="component" value="Unassembled WGS sequence"/>
</dbReference>
<keyword evidence="7 12" id="KW-0862">Zinc</keyword>
<evidence type="ECO:0000256" key="10">
    <source>
        <dbReference type="ARBA" id="ARBA00023204"/>
    </source>
</evidence>
<dbReference type="InterPro" id="IPR047192">
    <property type="entry name" value="Euk_RPA1_DBD_C"/>
</dbReference>
<dbReference type="GO" id="GO:0003684">
    <property type="term" value="F:damaged DNA binding"/>
    <property type="evidence" value="ECO:0007669"/>
    <property type="project" value="TreeGrafter"/>
</dbReference>